<dbReference type="GO" id="GO:0032259">
    <property type="term" value="P:methylation"/>
    <property type="evidence" value="ECO:0007669"/>
    <property type="project" value="UniProtKB-KW"/>
</dbReference>
<gene>
    <name evidence="5" type="ORF">G3O07_21685</name>
</gene>
<organism evidence="5 6">
    <name type="scientific">Pseudomonas laurentiana</name>
    <dbReference type="NCBI Taxonomy" id="2364649"/>
    <lineage>
        <taxon>Bacteria</taxon>
        <taxon>Pseudomonadati</taxon>
        <taxon>Pseudomonadota</taxon>
        <taxon>Gammaproteobacteria</taxon>
        <taxon>Pseudomonadales</taxon>
        <taxon>Pseudomonadaceae</taxon>
        <taxon>Pseudomonas</taxon>
    </lineage>
</organism>
<dbReference type="EMBL" id="JAAHBT010000310">
    <property type="protein sequence ID" value="NES11753.1"/>
    <property type="molecule type" value="Genomic_DNA"/>
</dbReference>
<evidence type="ECO:0000256" key="3">
    <source>
        <dbReference type="ARBA" id="ARBA00022679"/>
    </source>
</evidence>
<accession>A0A6I5RUT2</accession>
<protein>
    <recommendedName>
        <fullName evidence="1">site-specific DNA-methyltransferase (adenine-specific)</fullName>
        <ecNumber evidence="1">2.1.1.72</ecNumber>
    </recommendedName>
</protein>
<reference evidence="5 6" key="1">
    <citation type="submission" date="2020-02" db="EMBL/GenBank/DDBJ databases">
        <title>Broccoli isolated Pseudomonas sp.</title>
        <authorList>
            <person name="Fujikawa T."/>
            <person name="Sawada H."/>
        </authorList>
    </citation>
    <scope>NUCLEOTIDE SEQUENCE [LARGE SCALE GENOMIC DNA]</scope>
    <source>
        <strain evidence="5 6">JCM 32154</strain>
    </source>
</reference>
<comment type="catalytic activity">
    <reaction evidence="4">
        <text>a 2'-deoxyadenosine in DNA + S-adenosyl-L-methionine = an N(6)-methyl-2'-deoxyadenosine in DNA + S-adenosyl-L-homocysteine + H(+)</text>
        <dbReference type="Rhea" id="RHEA:15197"/>
        <dbReference type="Rhea" id="RHEA-COMP:12418"/>
        <dbReference type="Rhea" id="RHEA-COMP:12419"/>
        <dbReference type="ChEBI" id="CHEBI:15378"/>
        <dbReference type="ChEBI" id="CHEBI:57856"/>
        <dbReference type="ChEBI" id="CHEBI:59789"/>
        <dbReference type="ChEBI" id="CHEBI:90615"/>
        <dbReference type="ChEBI" id="CHEBI:90616"/>
        <dbReference type="EC" id="2.1.1.72"/>
    </reaction>
</comment>
<comment type="caution">
    <text evidence="5">The sequence shown here is derived from an EMBL/GenBank/DDBJ whole genome shotgun (WGS) entry which is preliminary data.</text>
</comment>
<dbReference type="EC" id="2.1.1.72" evidence="1"/>
<keyword evidence="2" id="KW-0489">Methyltransferase</keyword>
<keyword evidence="6" id="KW-1185">Reference proteome</keyword>
<dbReference type="GO" id="GO:0009007">
    <property type="term" value="F:site-specific DNA-methyltransferase (adenine-specific) activity"/>
    <property type="evidence" value="ECO:0007669"/>
    <property type="project" value="UniProtKB-EC"/>
</dbReference>
<keyword evidence="3" id="KW-0808">Transferase</keyword>
<sequence>MDLAAHFFRRAFDILRREGSFGLLATNTVAEGDTRQGGLEWLLKHGATIYAAWPNEPWPGSAAVVTSRVHLYKGDWCATRSLNGHPVRYISAYLSSQDDWSPARLKSNEGKAFIGSFLNGIGFVLEEAEAKKLIHEDSRYSEVIFPYLIGQDINTHPEQKPSRWVINFWDWPEERARKYSEAMQIVLARVKPHRDQINPAKKKVRDNWWLYEASAKELYHTIGCGHYFEKHPKGWDVSVNSRKRVLALTRVSKTLAFSFVSSEQIFF</sequence>
<dbReference type="InterPro" id="IPR050953">
    <property type="entry name" value="N4_N6_ade-DNA_methylase"/>
</dbReference>
<dbReference type="PANTHER" id="PTHR33841:SF1">
    <property type="entry name" value="DNA METHYLTRANSFERASE A"/>
    <property type="match status" value="1"/>
</dbReference>
<proteinExistence type="predicted"/>
<evidence type="ECO:0000256" key="2">
    <source>
        <dbReference type="ARBA" id="ARBA00022603"/>
    </source>
</evidence>
<dbReference type="AlphaFoldDB" id="A0A6I5RUT2"/>
<dbReference type="PANTHER" id="PTHR33841">
    <property type="entry name" value="DNA METHYLTRANSFERASE YEEA-RELATED"/>
    <property type="match status" value="1"/>
</dbReference>
<evidence type="ECO:0000313" key="5">
    <source>
        <dbReference type="EMBL" id="NES11753.1"/>
    </source>
</evidence>
<evidence type="ECO:0000256" key="4">
    <source>
        <dbReference type="ARBA" id="ARBA00047942"/>
    </source>
</evidence>
<evidence type="ECO:0000313" key="6">
    <source>
        <dbReference type="Proteomes" id="UP000471751"/>
    </source>
</evidence>
<evidence type="ECO:0000256" key="1">
    <source>
        <dbReference type="ARBA" id="ARBA00011900"/>
    </source>
</evidence>
<dbReference type="Proteomes" id="UP000471751">
    <property type="component" value="Unassembled WGS sequence"/>
</dbReference>
<name>A0A6I5RUT2_9PSED</name>